<proteinExistence type="predicted"/>
<organism evidence="2 3">
    <name type="scientific">Geodia barretti</name>
    <name type="common">Barrett's horny sponge</name>
    <dbReference type="NCBI Taxonomy" id="519541"/>
    <lineage>
        <taxon>Eukaryota</taxon>
        <taxon>Metazoa</taxon>
        <taxon>Porifera</taxon>
        <taxon>Demospongiae</taxon>
        <taxon>Heteroscleromorpha</taxon>
        <taxon>Tetractinellida</taxon>
        <taxon>Astrophorina</taxon>
        <taxon>Geodiidae</taxon>
        <taxon>Geodia</taxon>
    </lineage>
</organism>
<sequence>SCPEIAPQYVHTCFTRFLAGTVKATWTPLPTGATRRRGMRSEQPSKRRASTRAAA</sequence>
<name>A0AA35VYZ7_GEOBA</name>
<gene>
    <name evidence="2" type="ORF">GBAR_LOCUS706</name>
</gene>
<feature type="compositionally biased region" description="Basic residues" evidence="1">
    <location>
        <begin position="46"/>
        <end position="55"/>
    </location>
</feature>
<feature type="non-terminal residue" evidence="2">
    <location>
        <position position="1"/>
    </location>
</feature>
<accession>A0AA35VYZ7</accession>
<comment type="caution">
    <text evidence="2">The sequence shown here is derived from an EMBL/GenBank/DDBJ whole genome shotgun (WGS) entry which is preliminary data.</text>
</comment>
<dbReference type="EMBL" id="CASHTH010000112">
    <property type="protein sequence ID" value="CAI7991351.1"/>
    <property type="molecule type" value="Genomic_DNA"/>
</dbReference>
<dbReference type="AlphaFoldDB" id="A0AA35VYZ7"/>
<evidence type="ECO:0000313" key="3">
    <source>
        <dbReference type="Proteomes" id="UP001174909"/>
    </source>
</evidence>
<reference evidence="2" key="1">
    <citation type="submission" date="2023-03" db="EMBL/GenBank/DDBJ databases">
        <authorList>
            <person name="Steffen K."/>
            <person name="Cardenas P."/>
        </authorList>
    </citation>
    <scope>NUCLEOTIDE SEQUENCE</scope>
</reference>
<evidence type="ECO:0000256" key="1">
    <source>
        <dbReference type="SAM" id="MobiDB-lite"/>
    </source>
</evidence>
<keyword evidence="3" id="KW-1185">Reference proteome</keyword>
<dbReference type="Proteomes" id="UP001174909">
    <property type="component" value="Unassembled WGS sequence"/>
</dbReference>
<protein>
    <submittedName>
        <fullName evidence="2">Uncharacterized protein</fullName>
    </submittedName>
</protein>
<feature type="region of interest" description="Disordered" evidence="1">
    <location>
        <begin position="28"/>
        <end position="55"/>
    </location>
</feature>
<evidence type="ECO:0000313" key="2">
    <source>
        <dbReference type="EMBL" id="CAI7991351.1"/>
    </source>
</evidence>